<gene>
    <name evidence="2" type="ORF">Llan_0162</name>
</gene>
<evidence type="ECO:0000313" key="3">
    <source>
        <dbReference type="Proteomes" id="UP000054869"/>
    </source>
</evidence>
<dbReference type="RefSeq" id="WP_028374352.1">
    <property type="nucleotide sequence ID" value="NZ_CAAAJD010000007.1"/>
</dbReference>
<keyword evidence="3" id="KW-1185">Reference proteome</keyword>
<reference evidence="2 3" key="1">
    <citation type="submission" date="2015-11" db="EMBL/GenBank/DDBJ databases">
        <title>Genomic analysis of 38 Legionella species identifies large and diverse effector repertoires.</title>
        <authorList>
            <person name="Burstein D."/>
            <person name="Amaro F."/>
            <person name="Zusman T."/>
            <person name="Lifshitz Z."/>
            <person name="Cohen O."/>
            <person name="Gilbert J.A."/>
            <person name="Pupko T."/>
            <person name="Shuman H.A."/>
            <person name="Segal G."/>
        </authorList>
    </citation>
    <scope>NUCLEOTIDE SEQUENCE [LARGE SCALE GENOMIC DNA]</scope>
    <source>
        <strain evidence="2 3">ATCC 49751</strain>
    </source>
</reference>
<dbReference type="STRING" id="45067.Llan_0162"/>
<evidence type="ECO:0000256" key="1">
    <source>
        <dbReference type="SAM" id="Coils"/>
    </source>
</evidence>
<comment type="caution">
    <text evidence="2">The sequence shown here is derived from an EMBL/GenBank/DDBJ whole genome shotgun (WGS) entry which is preliminary data.</text>
</comment>
<organism evidence="2 3">
    <name type="scientific">Legionella lansingensis</name>
    <dbReference type="NCBI Taxonomy" id="45067"/>
    <lineage>
        <taxon>Bacteria</taxon>
        <taxon>Pseudomonadati</taxon>
        <taxon>Pseudomonadota</taxon>
        <taxon>Gammaproteobacteria</taxon>
        <taxon>Legionellales</taxon>
        <taxon>Legionellaceae</taxon>
        <taxon>Legionella</taxon>
    </lineage>
</organism>
<protein>
    <submittedName>
        <fullName evidence="2">Uncharacterized protein</fullName>
    </submittedName>
</protein>
<dbReference type="PATRIC" id="fig|45067.4.peg.167"/>
<accession>A0A0W0VZA3</accession>
<dbReference type="OrthoDB" id="5651913at2"/>
<dbReference type="EMBL" id="LNYI01000004">
    <property type="protein sequence ID" value="KTD25416.1"/>
    <property type="molecule type" value="Genomic_DNA"/>
</dbReference>
<name>A0A0W0VZA3_9GAMM</name>
<feature type="coiled-coil region" evidence="1">
    <location>
        <begin position="49"/>
        <end position="131"/>
    </location>
</feature>
<proteinExistence type="predicted"/>
<sequence>MPFFPMQSSDQIKDYCQRQSLEELKKLNQQYGVFFEQVGSQQDDNNKNIDTINNKINCIKKRIEENRQEVRLAEERRKNILENLPGNHAERYLALQATIYFPNAEDISEELKTLEKQKNELEQRNAWIKFEIHSCVQELKIVNAVIKEKEFATAQKYKILDSTFPPNLGR</sequence>
<evidence type="ECO:0000313" key="2">
    <source>
        <dbReference type="EMBL" id="KTD25416.1"/>
    </source>
</evidence>
<dbReference type="Proteomes" id="UP000054869">
    <property type="component" value="Unassembled WGS sequence"/>
</dbReference>
<keyword evidence="1" id="KW-0175">Coiled coil</keyword>
<dbReference type="AlphaFoldDB" id="A0A0W0VZA3"/>